<dbReference type="Proteomes" id="UP000030759">
    <property type="component" value="Unassembled WGS sequence"/>
</dbReference>
<dbReference type="SUPFAM" id="SSF103473">
    <property type="entry name" value="MFS general substrate transporter"/>
    <property type="match status" value="1"/>
</dbReference>
<evidence type="ECO:0000256" key="7">
    <source>
        <dbReference type="ARBA" id="ARBA00023157"/>
    </source>
</evidence>
<reference evidence="12" key="1">
    <citation type="journal article" date="2013" name="Nat. Biotechnol.">
        <title>Chinese hamster genome sequenced from sorted chromosomes.</title>
        <authorList>
            <person name="Brinkrolf K."/>
            <person name="Rupp O."/>
            <person name="Laux H."/>
            <person name="Kollin F."/>
            <person name="Ernst W."/>
            <person name="Linke B."/>
            <person name="Kofler R."/>
            <person name="Romand S."/>
            <person name="Hesse F."/>
            <person name="Budach W.E."/>
            <person name="Galosy S."/>
            <person name="Muller D."/>
            <person name="Noll T."/>
            <person name="Wienberg J."/>
            <person name="Jostock T."/>
            <person name="Leonard M."/>
            <person name="Grillari J."/>
            <person name="Tauch A."/>
            <person name="Goesmann A."/>
            <person name="Helk B."/>
            <person name="Mott J.E."/>
            <person name="Puhler A."/>
            <person name="Borth N."/>
        </authorList>
    </citation>
    <scope>NUCLEOTIDE SEQUENCE [LARGE SCALE GENOMIC DNA]</scope>
    <source>
        <strain evidence="12">17A/GY</strain>
    </source>
</reference>
<evidence type="ECO:0000256" key="2">
    <source>
        <dbReference type="ARBA" id="ARBA00009657"/>
    </source>
</evidence>
<dbReference type="GO" id="GO:0015347">
    <property type="term" value="F:sodium-independent organic anion transmembrane transporter activity"/>
    <property type="evidence" value="ECO:0007669"/>
    <property type="project" value="TreeGrafter"/>
</dbReference>
<dbReference type="EMBL" id="KE668703">
    <property type="protein sequence ID" value="ERE83556.1"/>
    <property type="molecule type" value="Genomic_DNA"/>
</dbReference>
<keyword evidence="7" id="KW-1015">Disulfide bond</keyword>
<dbReference type="PANTHER" id="PTHR11388">
    <property type="entry name" value="ORGANIC ANION TRANSPORTER"/>
    <property type="match status" value="1"/>
</dbReference>
<evidence type="ECO:0000256" key="6">
    <source>
        <dbReference type="ARBA" id="ARBA00023136"/>
    </source>
</evidence>
<gene>
    <name evidence="11" type="ORF">H671_2g6625</name>
</gene>
<feature type="transmembrane region" description="Helical" evidence="9">
    <location>
        <begin position="175"/>
        <end position="201"/>
    </location>
</feature>
<comment type="subcellular location">
    <subcellularLocation>
        <location evidence="1">Cell membrane</location>
        <topology evidence="1">Multi-pass membrane protein</topology>
    </subcellularLocation>
</comment>
<feature type="transmembrane region" description="Helical" evidence="9">
    <location>
        <begin position="213"/>
        <end position="231"/>
    </location>
</feature>
<dbReference type="AlphaFoldDB" id="A0A061IDW5"/>
<evidence type="ECO:0000313" key="11">
    <source>
        <dbReference type="EMBL" id="ERE83556.1"/>
    </source>
</evidence>
<accession>A0A061IDW5</accession>
<keyword evidence="4 9" id="KW-0812">Transmembrane</keyword>
<feature type="domain" description="Kazal-like" evidence="10">
    <location>
        <begin position="252"/>
        <end position="307"/>
    </location>
</feature>
<evidence type="ECO:0000256" key="9">
    <source>
        <dbReference type="SAM" id="Phobius"/>
    </source>
</evidence>
<dbReference type="PANTHER" id="PTHR11388:SF95">
    <property type="entry name" value="SOLUTE CARRIER ORGANIC ANION TRANSPORTER FAMILY MEMBER 6A1"/>
    <property type="match status" value="1"/>
</dbReference>
<evidence type="ECO:0000259" key="10">
    <source>
        <dbReference type="PROSITE" id="PS51465"/>
    </source>
</evidence>
<evidence type="ECO:0000256" key="8">
    <source>
        <dbReference type="SAM" id="MobiDB-lite"/>
    </source>
</evidence>
<feature type="transmembrane region" description="Helical" evidence="9">
    <location>
        <begin position="422"/>
        <end position="444"/>
    </location>
</feature>
<sequence>MEEKTEEEVPNKDQQKSEGPKNKSPYMIAFPGAIMKFACFKKHKMPVSSDTKLPEVKKDAFLEGPFGFGPLVFPNLQRFNNVNCFLAVYCMVVLAQGAHKLRHRKEKEALAFDKRLKFKKFGLHVKDLFGALQCLSKSQLLICQAMCKATESLSYIGATEFLPKYLENQFLLSPALATLLTGIILVPGGAIGSFLGGLIVSKLRMSVKSQMRFIMVTSIISLLLFILIVFIECETVHFAGISEDYDGTGNLGNLTAPCNKHCGCAATDYASVCGRDETEYFSPCFAGCTTRKLLNSEKTYYNCSCIKEGLTTADIEGDFVDAFPGKCNTRCFKLPLFFAFFFSAIAFSSASNIPIILTILRTLPPNFKSLGMGVTYTTLRLFGSVPGPILFRITANSSCIYWDINQCGIRGRCWIYNKARMVYILLGLCSACKLATTFLVFSAINKYDLIVAENSENMALNEKKSKETKKGKK</sequence>
<dbReference type="Pfam" id="PF03137">
    <property type="entry name" value="OATP"/>
    <property type="match status" value="1"/>
</dbReference>
<protein>
    <submittedName>
        <fullName evidence="11">Solute carrier organic anion transporter family member 6A1-like protein</fullName>
    </submittedName>
</protein>
<evidence type="ECO:0000256" key="1">
    <source>
        <dbReference type="ARBA" id="ARBA00004651"/>
    </source>
</evidence>
<feature type="region of interest" description="Disordered" evidence="8">
    <location>
        <begin position="1"/>
        <end position="24"/>
    </location>
</feature>
<evidence type="ECO:0000256" key="4">
    <source>
        <dbReference type="ARBA" id="ARBA00022692"/>
    </source>
</evidence>
<dbReference type="PROSITE" id="PS51465">
    <property type="entry name" value="KAZAL_2"/>
    <property type="match status" value="1"/>
</dbReference>
<dbReference type="InterPro" id="IPR004156">
    <property type="entry name" value="OATP"/>
</dbReference>
<dbReference type="GO" id="GO:0043252">
    <property type="term" value="P:sodium-independent organic anion transport"/>
    <property type="evidence" value="ECO:0007669"/>
    <property type="project" value="TreeGrafter"/>
</dbReference>
<dbReference type="InterPro" id="IPR036058">
    <property type="entry name" value="Kazal_dom_sf"/>
</dbReference>
<evidence type="ECO:0000256" key="3">
    <source>
        <dbReference type="ARBA" id="ARBA00022475"/>
    </source>
</evidence>
<dbReference type="GO" id="GO:0016323">
    <property type="term" value="C:basolateral plasma membrane"/>
    <property type="evidence" value="ECO:0007669"/>
    <property type="project" value="TreeGrafter"/>
</dbReference>
<dbReference type="InterPro" id="IPR002350">
    <property type="entry name" value="Kazal_dom"/>
</dbReference>
<comment type="similarity">
    <text evidence="2">Belongs to the organo anion transporter (TC 2.A.60) family.</text>
</comment>
<evidence type="ECO:0000313" key="12">
    <source>
        <dbReference type="Proteomes" id="UP000030759"/>
    </source>
</evidence>
<evidence type="ECO:0000256" key="5">
    <source>
        <dbReference type="ARBA" id="ARBA00022989"/>
    </source>
</evidence>
<feature type="compositionally biased region" description="Basic and acidic residues" evidence="8">
    <location>
        <begin position="1"/>
        <end position="21"/>
    </location>
</feature>
<organism evidence="11 12">
    <name type="scientific">Cricetulus griseus</name>
    <name type="common">Chinese hamster</name>
    <name type="synonym">Cricetulus barabensis griseus</name>
    <dbReference type="NCBI Taxonomy" id="10029"/>
    <lineage>
        <taxon>Eukaryota</taxon>
        <taxon>Metazoa</taxon>
        <taxon>Chordata</taxon>
        <taxon>Craniata</taxon>
        <taxon>Vertebrata</taxon>
        <taxon>Euteleostomi</taxon>
        <taxon>Mammalia</taxon>
        <taxon>Eutheria</taxon>
        <taxon>Euarchontoglires</taxon>
        <taxon>Glires</taxon>
        <taxon>Rodentia</taxon>
        <taxon>Myomorpha</taxon>
        <taxon>Muroidea</taxon>
        <taxon>Cricetidae</taxon>
        <taxon>Cricetinae</taxon>
        <taxon>Cricetulus</taxon>
    </lineage>
</organism>
<proteinExistence type="inferred from homology"/>
<dbReference type="InterPro" id="IPR036259">
    <property type="entry name" value="MFS_trans_sf"/>
</dbReference>
<keyword evidence="3" id="KW-1003">Cell membrane</keyword>
<feature type="transmembrane region" description="Helical" evidence="9">
    <location>
        <begin position="336"/>
        <end position="360"/>
    </location>
</feature>
<name>A0A061IDW5_CRIGR</name>
<keyword evidence="6 9" id="KW-0472">Membrane</keyword>
<dbReference type="SUPFAM" id="SSF100895">
    <property type="entry name" value="Kazal-type serine protease inhibitors"/>
    <property type="match status" value="1"/>
</dbReference>
<dbReference type="Pfam" id="PF07648">
    <property type="entry name" value="Kazal_2"/>
    <property type="match status" value="1"/>
</dbReference>
<keyword evidence="5 9" id="KW-1133">Transmembrane helix</keyword>